<keyword evidence="2" id="KW-1185">Reference proteome</keyword>
<dbReference type="EMBL" id="JBBPBN010000029">
    <property type="protein sequence ID" value="KAK9006450.1"/>
    <property type="molecule type" value="Genomic_DNA"/>
</dbReference>
<dbReference type="PANTHER" id="PTHR34427">
    <property type="entry name" value="DUF4283 DOMAIN PROTEIN"/>
    <property type="match status" value="1"/>
</dbReference>
<proteinExistence type="predicted"/>
<name>A0ABR2R0K4_9ROSI</name>
<comment type="caution">
    <text evidence="1">The sequence shown here is derived from an EMBL/GenBank/DDBJ whole genome shotgun (WGS) entry which is preliminary data.</text>
</comment>
<dbReference type="Proteomes" id="UP001396334">
    <property type="component" value="Unassembled WGS sequence"/>
</dbReference>
<sequence>MRLSGSRALLVFQDIQVQTRVLELPALDNWFESVLVWSPRACKSNRRVWLIMYGIPVHAWADRTFENIASLWGTFVRIDGETSDAVSFERARVLIEMDWLCNIDEVIDLEVEGENFEFRVVETDRGAVQFERDDALISESEEEDERQEEDPEVVATSNLALTDGVDGAVVAVLQDGSHGHSRGSMLRLGSDDARVGDQNEAGLELGLCLNVMDKDTEVVQYQGDSRKVRSLSEIMFHCCPPDERFN</sequence>
<reference evidence="1 2" key="1">
    <citation type="journal article" date="2024" name="G3 (Bethesda)">
        <title>Genome assembly of Hibiscus sabdariffa L. provides insights into metabolisms of medicinal natural products.</title>
        <authorList>
            <person name="Kim T."/>
        </authorList>
    </citation>
    <scope>NUCLEOTIDE SEQUENCE [LARGE SCALE GENOMIC DNA]</scope>
    <source>
        <strain evidence="1">TK-2024</strain>
        <tissue evidence="1">Old leaves</tissue>
    </source>
</reference>
<accession>A0ABR2R0K4</accession>
<evidence type="ECO:0008006" key="3">
    <source>
        <dbReference type="Google" id="ProtNLM"/>
    </source>
</evidence>
<evidence type="ECO:0000313" key="2">
    <source>
        <dbReference type="Proteomes" id="UP001396334"/>
    </source>
</evidence>
<evidence type="ECO:0000313" key="1">
    <source>
        <dbReference type="EMBL" id="KAK9006450.1"/>
    </source>
</evidence>
<gene>
    <name evidence="1" type="ORF">V6N11_035488</name>
</gene>
<dbReference type="PANTHER" id="PTHR34427:SF5">
    <property type="entry name" value="DUF4283 DOMAIN-CONTAINING PROTEIN"/>
    <property type="match status" value="1"/>
</dbReference>
<organism evidence="1 2">
    <name type="scientific">Hibiscus sabdariffa</name>
    <name type="common">roselle</name>
    <dbReference type="NCBI Taxonomy" id="183260"/>
    <lineage>
        <taxon>Eukaryota</taxon>
        <taxon>Viridiplantae</taxon>
        <taxon>Streptophyta</taxon>
        <taxon>Embryophyta</taxon>
        <taxon>Tracheophyta</taxon>
        <taxon>Spermatophyta</taxon>
        <taxon>Magnoliopsida</taxon>
        <taxon>eudicotyledons</taxon>
        <taxon>Gunneridae</taxon>
        <taxon>Pentapetalae</taxon>
        <taxon>rosids</taxon>
        <taxon>malvids</taxon>
        <taxon>Malvales</taxon>
        <taxon>Malvaceae</taxon>
        <taxon>Malvoideae</taxon>
        <taxon>Hibiscus</taxon>
    </lineage>
</organism>
<protein>
    <recommendedName>
        <fullName evidence="3">DUF4283 domain-containing protein</fullName>
    </recommendedName>
</protein>